<dbReference type="Proteomes" id="UP000827872">
    <property type="component" value="Linkage Group LG03"/>
</dbReference>
<gene>
    <name evidence="1" type="ORF">K3G42_032566</name>
</gene>
<comment type="caution">
    <text evidence="1">The sequence shown here is derived from an EMBL/GenBank/DDBJ whole genome shotgun (WGS) entry which is preliminary data.</text>
</comment>
<sequence length="102" mass="11561">MKVDGKLFSANPLFHLTTMLNFLLWSHLIPQMCYVSGFNSLVLITLRCRGFYAGAVLLNLTGWKAPPAPSKRRGNVISEDFFSLSVPISPHPLPFSRKYFSW</sequence>
<evidence type="ECO:0000313" key="2">
    <source>
        <dbReference type="Proteomes" id="UP000827872"/>
    </source>
</evidence>
<reference evidence="1" key="1">
    <citation type="submission" date="2021-08" db="EMBL/GenBank/DDBJ databases">
        <title>The first chromosome-level gecko genome reveals the dynamic sex chromosomes of Neotropical dwarf geckos (Sphaerodactylidae: Sphaerodactylus).</title>
        <authorList>
            <person name="Pinto B.J."/>
            <person name="Keating S.E."/>
            <person name="Gamble T."/>
        </authorList>
    </citation>
    <scope>NUCLEOTIDE SEQUENCE</scope>
    <source>
        <strain evidence="1">TG3544</strain>
    </source>
</reference>
<organism evidence="1 2">
    <name type="scientific">Sphaerodactylus townsendi</name>
    <dbReference type="NCBI Taxonomy" id="933632"/>
    <lineage>
        <taxon>Eukaryota</taxon>
        <taxon>Metazoa</taxon>
        <taxon>Chordata</taxon>
        <taxon>Craniata</taxon>
        <taxon>Vertebrata</taxon>
        <taxon>Euteleostomi</taxon>
        <taxon>Lepidosauria</taxon>
        <taxon>Squamata</taxon>
        <taxon>Bifurcata</taxon>
        <taxon>Gekkota</taxon>
        <taxon>Sphaerodactylidae</taxon>
        <taxon>Sphaerodactylus</taxon>
    </lineage>
</organism>
<accession>A0ACB8EMW1</accession>
<keyword evidence="2" id="KW-1185">Reference proteome</keyword>
<dbReference type="EMBL" id="CM037616">
    <property type="protein sequence ID" value="KAH7993889.1"/>
    <property type="molecule type" value="Genomic_DNA"/>
</dbReference>
<evidence type="ECO:0000313" key="1">
    <source>
        <dbReference type="EMBL" id="KAH7993889.1"/>
    </source>
</evidence>
<name>A0ACB8EMW1_9SAUR</name>
<protein>
    <submittedName>
        <fullName evidence="1">Uncharacterized protein</fullName>
    </submittedName>
</protein>
<proteinExistence type="predicted"/>